<dbReference type="AlphaFoldDB" id="A0ABD5HS79"/>
<comment type="caution">
    <text evidence="2">The sequence shown here is derived from an EMBL/GenBank/DDBJ whole genome shotgun (WGS) entry which is preliminary data.</text>
</comment>
<evidence type="ECO:0000313" key="3">
    <source>
        <dbReference type="EMBL" id="MDW9207790.1"/>
    </source>
</evidence>
<sequence>MKNYYNSERNLMIVVFLFSLFAFATFRFGIFYLKDNLFLLSAMHIGSGMTIVSSLLSLLGIIATSWLIKEAKTDLEKEKINEVS</sequence>
<dbReference type="EMBL" id="JAWQCK010000004">
    <property type="protein sequence ID" value="MDW9207755.1"/>
    <property type="molecule type" value="Genomic_DNA"/>
</dbReference>
<dbReference type="RefSeq" id="WP_000801116.1">
    <property type="nucleotide sequence ID" value="NZ_JAWQCK010000004.1"/>
</dbReference>
<evidence type="ECO:0000256" key="1">
    <source>
        <dbReference type="SAM" id="Phobius"/>
    </source>
</evidence>
<keyword evidence="1" id="KW-0472">Membrane</keyword>
<name>A0ABD5HS79_BACTU</name>
<dbReference type="EMBL" id="JAWQCK010000004">
    <property type="protein sequence ID" value="MDW9207790.1"/>
    <property type="molecule type" value="Genomic_DNA"/>
</dbReference>
<organism evidence="2 4">
    <name type="scientific">Bacillus thuringiensis serovar toumanoffi</name>
    <dbReference type="NCBI Taxonomy" id="180862"/>
    <lineage>
        <taxon>Bacteria</taxon>
        <taxon>Bacillati</taxon>
        <taxon>Bacillota</taxon>
        <taxon>Bacilli</taxon>
        <taxon>Bacillales</taxon>
        <taxon>Bacillaceae</taxon>
        <taxon>Bacillus</taxon>
        <taxon>Bacillus cereus group</taxon>
    </lineage>
</organism>
<keyword evidence="1" id="KW-1133">Transmembrane helix</keyword>
<keyword evidence="1" id="KW-0812">Transmembrane</keyword>
<feature type="transmembrane region" description="Helical" evidence="1">
    <location>
        <begin position="12"/>
        <end position="33"/>
    </location>
</feature>
<feature type="transmembrane region" description="Helical" evidence="1">
    <location>
        <begin position="45"/>
        <end position="68"/>
    </location>
</feature>
<dbReference type="Proteomes" id="UP001272716">
    <property type="component" value="Unassembled WGS sequence"/>
</dbReference>
<evidence type="ECO:0000313" key="2">
    <source>
        <dbReference type="EMBL" id="MDW9207755.1"/>
    </source>
</evidence>
<proteinExistence type="predicted"/>
<reference evidence="2 4" key="1">
    <citation type="submission" date="2023-10" db="EMBL/GenBank/DDBJ databases">
        <title>Draft Genome Sequence of Bacillus thuringiensis serovar. toumanoffi 4059: Identification of a Novel Cry Protein Candidate.</title>
        <authorList>
            <person name="Murdoch R.W."/>
            <person name="Gemler B."/>
            <person name="Heater B.S."/>
        </authorList>
    </citation>
    <scope>NUCLEOTIDE SEQUENCE [LARGE SCALE GENOMIC DNA]</scope>
    <source>
        <strain evidence="2 4">4059</strain>
    </source>
</reference>
<evidence type="ECO:0000313" key="4">
    <source>
        <dbReference type="Proteomes" id="UP001272716"/>
    </source>
</evidence>
<protein>
    <submittedName>
        <fullName evidence="2">Uncharacterized protein</fullName>
    </submittedName>
</protein>
<accession>A0ABD5HS79</accession>
<gene>
    <name evidence="2" type="ORF">BTTOUR_02845</name>
    <name evidence="3" type="ORF">BTTOUR_03020</name>
</gene>